<feature type="region of interest" description="Disordered" evidence="2">
    <location>
        <begin position="138"/>
        <end position="162"/>
    </location>
</feature>
<dbReference type="Proteomes" id="UP000008820">
    <property type="component" value="Chromosome 3"/>
</dbReference>
<dbReference type="GO" id="GO:0005737">
    <property type="term" value="C:cytoplasm"/>
    <property type="evidence" value="ECO:0007669"/>
    <property type="project" value="TreeGrafter"/>
</dbReference>
<keyword evidence="1" id="KW-0344">Guanine-nucleotide releasing factor</keyword>
<dbReference type="FunCoup" id="A0A6I8U184">
    <property type="interactions" value="2"/>
</dbReference>
<dbReference type="InterPro" id="IPR035899">
    <property type="entry name" value="DBL_dom_sf"/>
</dbReference>
<dbReference type="OrthoDB" id="6152532at2759"/>
<evidence type="ECO:0000313" key="5">
    <source>
        <dbReference type="Proteomes" id="UP000008820"/>
    </source>
</evidence>
<dbReference type="AlphaFoldDB" id="A0A6I8U184"/>
<dbReference type="PANTHER" id="PTHR22826">
    <property type="entry name" value="RHO GUANINE EXCHANGE FACTOR-RELATED"/>
    <property type="match status" value="1"/>
</dbReference>
<feature type="domain" description="DH" evidence="3">
    <location>
        <begin position="158"/>
        <end position="335"/>
    </location>
</feature>
<dbReference type="Gene3D" id="1.20.900.10">
    <property type="entry name" value="Dbl homology (DH) domain"/>
    <property type="match status" value="1"/>
</dbReference>
<protein>
    <recommendedName>
        <fullName evidence="3">DH domain-containing protein</fullName>
    </recommendedName>
</protein>
<evidence type="ECO:0000313" key="4">
    <source>
        <dbReference type="EnsemblMetazoa" id="AAEL022364-PA"/>
    </source>
</evidence>
<reference evidence="4" key="2">
    <citation type="submission" date="2020-05" db="UniProtKB">
        <authorList>
            <consortium name="EnsemblMetazoa"/>
        </authorList>
    </citation>
    <scope>IDENTIFICATION</scope>
    <source>
        <strain evidence="4">LVP_AGWG</strain>
    </source>
</reference>
<organism evidence="4 5">
    <name type="scientific">Aedes aegypti</name>
    <name type="common">Yellowfever mosquito</name>
    <name type="synonym">Culex aegypti</name>
    <dbReference type="NCBI Taxonomy" id="7159"/>
    <lineage>
        <taxon>Eukaryota</taxon>
        <taxon>Metazoa</taxon>
        <taxon>Ecdysozoa</taxon>
        <taxon>Arthropoda</taxon>
        <taxon>Hexapoda</taxon>
        <taxon>Insecta</taxon>
        <taxon>Pterygota</taxon>
        <taxon>Neoptera</taxon>
        <taxon>Endopterygota</taxon>
        <taxon>Diptera</taxon>
        <taxon>Nematocera</taxon>
        <taxon>Culicoidea</taxon>
        <taxon>Culicidae</taxon>
        <taxon>Culicinae</taxon>
        <taxon>Aedini</taxon>
        <taxon>Aedes</taxon>
        <taxon>Stegomyia</taxon>
    </lineage>
</organism>
<dbReference type="GO" id="GO:0005085">
    <property type="term" value="F:guanyl-nucleotide exchange factor activity"/>
    <property type="evidence" value="ECO:0007669"/>
    <property type="project" value="UniProtKB-KW"/>
</dbReference>
<keyword evidence="5" id="KW-1185">Reference proteome</keyword>
<reference evidence="4 5" key="1">
    <citation type="submission" date="2017-06" db="EMBL/GenBank/DDBJ databases">
        <title>Aedes aegypti genome working group (AGWG) sequencing and assembly.</title>
        <authorList>
            <consortium name="Aedes aegypti Genome Working Group (AGWG)"/>
            <person name="Matthews B.J."/>
        </authorList>
    </citation>
    <scope>NUCLEOTIDE SEQUENCE [LARGE SCALE GENOMIC DNA]</scope>
    <source>
        <strain evidence="4 5">LVP_AGWG</strain>
    </source>
</reference>
<evidence type="ECO:0000259" key="3">
    <source>
        <dbReference type="PROSITE" id="PS50010"/>
    </source>
</evidence>
<dbReference type="SUPFAM" id="SSF48065">
    <property type="entry name" value="DBL homology domain (DH-domain)"/>
    <property type="match status" value="1"/>
</dbReference>
<evidence type="ECO:0000256" key="2">
    <source>
        <dbReference type="SAM" id="MobiDB-lite"/>
    </source>
</evidence>
<feature type="region of interest" description="Disordered" evidence="2">
    <location>
        <begin position="1"/>
        <end position="33"/>
    </location>
</feature>
<dbReference type="InParanoid" id="A0A6I8U184"/>
<accession>A0A6I8U184</accession>
<dbReference type="EnsemblMetazoa" id="AAEL022364-RA">
    <property type="protein sequence ID" value="AAEL022364-PA"/>
    <property type="gene ID" value="AAEL022364"/>
</dbReference>
<evidence type="ECO:0000256" key="1">
    <source>
        <dbReference type="ARBA" id="ARBA00022658"/>
    </source>
</evidence>
<feature type="domain" description="DH" evidence="3">
    <location>
        <begin position="512"/>
        <end position="685"/>
    </location>
</feature>
<dbReference type="PROSITE" id="PS50010">
    <property type="entry name" value="DH_2"/>
    <property type="match status" value="2"/>
</dbReference>
<name>A0A6I8U184_AEDAE</name>
<feature type="compositionally biased region" description="Polar residues" evidence="2">
    <location>
        <begin position="13"/>
        <end position="23"/>
    </location>
</feature>
<dbReference type="InterPro" id="IPR000219">
    <property type="entry name" value="DH_dom"/>
</dbReference>
<sequence>MSNINNGHPLPTSPSRPVSTTFPSGVPPPIPPRKIDYENIDFIGRTKIAYNNQTRANSVQNLMQNFQALSCDEKGTEQNYPNYLYSTQYTGSLQHIYEEVPARSSTSGSNSVEVEEYWNDSMFDTEWTDSGSRNVPFPFPCDGSQSTKRSSSKRSSTAPENAVDELIQNEQKYIDSLMNGILNFIPLIYHMNLPGGLRGQRNNLFGNVEEIHELHQDDFLPALRRCYQNVEKIAQCFIHYVETEKFYCYVKYALNRRKSDTIFERHRDYFSSNQHELNSFLLQPIQRLPRYKLFLDKFLKETLKFGDDQQTTSHVSSIQKAQEMLSDVIDLMNAAVSISDIRQCANEFAAISQFASGFSRDNDLASTLILKPKGNKLPSRNNPIDLFAQGKFIQAVETDIYDEARYRRYKAKLFIFEKLVIYTEVVKATLSYRGHYFDSEINFWDDSKKLHLFCLHRGTQEIEMRFNKSLANTVKAIRHRAISQFFNEPQLIDFEAAIEPQTAEASVTSDLDLDNNIMALINSQIQFVQILHANIEYYLECNTSYHETKIHTFREMCIRMTHLHYDRVLSDLSINVGNISAISTVFLQYVTTDFPHIYEEYLKISYKASKYIRIKSNTNTTSSFIVPTIDEFLFLPIERLEEFVQFFTSITEKLSDSIIQNASTDKSLYHRLAVVQVELEKFSQSVADNFRLLCLDDRIFEYGLAVISERAKIKSERMQISNCKIFLCERAAVCVAYSDEKLLAKRNERLGNVIFCDRFAGRAHPMRLRKSRKNDDMVCFTFRNEKYKVKFQNAQIKDRFYANYIQKYVSVAKQ</sequence>
<proteinExistence type="predicted"/>
<dbReference type="Pfam" id="PF00621">
    <property type="entry name" value="RhoGEF"/>
    <property type="match status" value="1"/>
</dbReference>
<feature type="compositionally biased region" description="Low complexity" evidence="2">
    <location>
        <begin position="146"/>
        <end position="157"/>
    </location>
</feature>
<gene>
    <name evidence="4" type="primary">5571112</name>
</gene>
<dbReference type="PANTHER" id="PTHR22826:SF209">
    <property type="entry name" value="DH DOMAIN-CONTAINING PROTEIN"/>
    <property type="match status" value="1"/>
</dbReference>
<dbReference type="SMART" id="SM00325">
    <property type="entry name" value="RhoGEF"/>
    <property type="match status" value="1"/>
</dbReference>
<dbReference type="InterPro" id="IPR051336">
    <property type="entry name" value="RhoGEF_Guanine_NuclExch_SF"/>
</dbReference>